<dbReference type="Proteomes" id="UP000199052">
    <property type="component" value="Unassembled WGS sequence"/>
</dbReference>
<dbReference type="EMBL" id="FOOI01000008">
    <property type="protein sequence ID" value="SFG78426.1"/>
    <property type="molecule type" value="Genomic_DNA"/>
</dbReference>
<sequence>MGGKARTWHWSEPSRGVALAVHWNIHHRWAERSSEQRVRSKTVLMLKDIEAAERRFNEAAAELRKYESDPEEWRGAIETMPQVGKRVLNLADAHFDRLEQLRRNMNQARASMVAARQAWSEGR</sequence>
<evidence type="ECO:0000313" key="3">
    <source>
        <dbReference type="Proteomes" id="UP000199052"/>
    </source>
</evidence>
<dbReference type="STRING" id="504797.SAMN05421678_108246"/>
<accession>A0A1I2UU09</accession>
<proteinExistence type="predicted"/>
<gene>
    <name evidence="2" type="ORF">SAMN05421678_108246</name>
</gene>
<feature type="coiled-coil region" evidence="1">
    <location>
        <begin position="49"/>
        <end position="118"/>
    </location>
</feature>
<evidence type="ECO:0000256" key="1">
    <source>
        <dbReference type="SAM" id="Coils"/>
    </source>
</evidence>
<dbReference type="AlphaFoldDB" id="A0A1I2UU09"/>
<evidence type="ECO:0000313" key="2">
    <source>
        <dbReference type="EMBL" id="SFG78426.1"/>
    </source>
</evidence>
<keyword evidence="1" id="KW-0175">Coiled coil</keyword>
<organism evidence="2 3">
    <name type="scientific">Actinopolymorpha cephalotaxi</name>
    <dbReference type="NCBI Taxonomy" id="504797"/>
    <lineage>
        <taxon>Bacteria</taxon>
        <taxon>Bacillati</taxon>
        <taxon>Actinomycetota</taxon>
        <taxon>Actinomycetes</taxon>
        <taxon>Propionibacteriales</taxon>
        <taxon>Actinopolymorphaceae</taxon>
        <taxon>Actinopolymorpha</taxon>
    </lineage>
</organism>
<name>A0A1I2UU09_9ACTN</name>
<protein>
    <submittedName>
        <fullName evidence="2">Uncharacterized protein</fullName>
    </submittedName>
</protein>
<reference evidence="2 3" key="1">
    <citation type="submission" date="2016-10" db="EMBL/GenBank/DDBJ databases">
        <authorList>
            <person name="de Groot N.N."/>
        </authorList>
    </citation>
    <scope>NUCLEOTIDE SEQUENCE [LARGE SCALE GENOMIC DNA]</scope>
    <source>
        <strain evidence="2 3">CPCC 202808</strain>
    </source>
</reference>